<evidence type="ECO:0000259" key="10">
    <source>
        <dbReference type="Pfam" id="PF04652"/>
    </source>
</evidence>
<evidence type="ECO:0000313" key="13">
    <source>
        <dbReference type="Proteomes" id="UP000018144"/>
    </source>
</evidence>
<dbReference type="PANTHER" id="PTHR46009:SF1">
    <property type="entry name" value="VACUOLAR PROTEIN SORTING-ASSOCIATED PROTEIN VTA1 HOMOLOG"/>
    <property type="match status" value="1"/>
</dbReference>
<keyword evidence="8" id="KW-0472">Membrane</keyword>
<dbReference type="AlphaFoldDB" id="U4L9H1"/>
<feature type="region of interest" description="Disordered" evidence="9">
    <location>
        <begin position="239"/>
        <end position="276"/>
    </location>
</feature>
<dbReference type="PANTHER" id="PTHR46009">
    <property type="entry name" value="VACUOLAR PROTEIN SORTING-ASSOCIATED PROTEIN VTA1 HOMOLOG"/>
    <property type="match status" value="1"/>
</dbReference>
<dbReference type="InterPro" id="IPR041212">
    <property type="entry name" value="Vta1_C"/>
</dbReference>
<reference evidence="12 13" key="1">
    <citation type="journal article" date="2013" name="PLoS Genet.">
        <title>The genome and development-dependent transcriptomes of Pyronema confluens: a window into fungal evolution.</title>
        <authorList>
            <person name="Traeger S."/>
            <person name="Altegoer F."/>
            <person name="Freitag M."/>
            <person name="Gabaldon T."/>
            <person name="Kempken F."/>
            <person name="Kumar A."/>
            <person name="Marcet-Houben M."/>
            <person name="Poggeler S."/>
            <person name="Stajich J.E."/>
            <person name="Nowrousian M."/>
        </authorList>
    </citation>
    <scope>NUCLEOTIDE SEQUENCE [LARGE SCALE GENOMIC DNA]</scope>
    <source>
        <strain evidence="13">CBS 100304</strain>
        <tissue evidence="12">Vegetative mycelium</tissue>
    </source>
</reference>
<dbReference type="Pfam" id="PF04652">
    <property type="entry name" value="Vta1"/>
    <property type="match status" value="1"/>
</dbReference>
<keyword evidence="5" id="KW-0963">Cytoplasm</keyword>
<dbReference type="EMBL" id="HF935522">
    <property type="protein sequence ID" value="CCX10216.1"/>
    <property type="molecule type" value="Genomic_DNA"/>
</dbReference>
<dbReference type="InterPro" id="IPR044538">
    <property type="entry name" value="Vta1-like"/>
</dbReference>
<evidence type="ECO:0000259" key="11">
    <source>
        <dbReference type="Pfam" id="PF18097"/>
    </source>
</evidence>
<dbReference type="InterPro" id="IPR023175">
    <property type="entry name" value="Vta1/CALS_N_sf"/>
</dbReference>
<organism evidence="12 13">
    <name type="scientific">Pyronema omphalodes (strain CBS 100304)</name>
    <name type="common">Pyronema confluens</name>
    <dbReference type="NCBI Taxonomy" id="1076935"/>
    <lineage>
        <taxon>Eukaryota</taxon>
        <taxon>Fungi</taxon>
        <taxon>Dikarya</taxon>
        <taxon>Ascomycota</taxon>
        <taxon>Pezizomycotina</taxon>
        <taxon>Pezizomycetes</taxon>
        <taxon>Pezizales</taxon>
        <taxon>Pyronemataceae</taxon>
        <taxon>Pyronema</taxon>
    </lineage>
</organism>
<evidence type="ECO:0000313" key="12">
    <source>
        <dbReference type="EMBL" id="CCX10216.1"/>
    </source>
</evidence>
<dbReference type="Gene3D" id="1.20.5.420">
    <property type="entry name" value="Immunoglobulin FC, subunit C"/>
    <property type="match status" value="2"/>
</dbReference>
<dbReference type="GO" id="GO:0005771">
    <property type="term" value="C:multivesicular body"/>
    <property type="evidence" value="ECO:0007669"/>
    <property type="project" value="TreeGrafter"/>
</dbReference>
<feature type="domain" description="Vta1 C-terminal" evidence="11">
    <location>
        <begin position="363"/>
        <end position="400"/>
    </location>
</feature>
<evidence type="ECO:0000256" key="5">
    <source>
        <dbReference type="ARBA" id="ARBA00022490"/>
    </source>
</evidence>
<dbReference type="Gene3D" id="1.25.40.270">
    <property type="entry name" value="Vacuolar protein sorting-associated protein vta1"/>
    <property type="match status" value="1"/>
</dbReference>
<sequence>MHPPPPAELSFIRQYIRRGNQLEKHDAVIAYYCYTRALDMILPKIDLGEPSEALVYAENLMNDLEQRKTVAGGDALYARGDEARAYVAKFSRNVFKKSEDAINAGRANAGTGDGLWAAAIFLDLLNLFSLEEDDVDDPEATDEIKEQRLDDENFRITELPKMIKYAKAHASRILDNIKNGIDPNAPVMDPELEEEAAAAEAVELAALPAPTVEEVPDEHFGSHPAGPAISSLHTVSSTTAPIDDTTMSTPPEFQRPPSPPSLLPSAPTQFTPSAPSLPDVPQNVGYFPSAPFLHEASQPDLMDTTDTSYQQPSAPPVLPSAPAFQPPPSAPPPIHHTPAHAYQQPQQYTPAPAPAMQLPELQPEDITKVQKMARYAVSSLDYDDIANAVEQFRNGLQVLGGPIPPARGPLPRQLPQDVIQKAQKYAKWTISALDYEDIENAIEQCTNGLKTLGAA</sequence>
<accession>U4L9H1</accession>
<keyword evidence="6" id="KW-0967">Endosome</keyword>
<evidence type="ECO:0000256" key="9">
    <source>
        <dbReference type="SAM" id="MobiDB-lite"/>
    </source>
</evidence>
<proteinExistence type="inferred from homology"/>
<dbReference type="Proteomes" id="UP000018144">
    <property type="component" value="Unassembled WGS sequence"/>
</dbReference>
<evidence type="ECO:0000256" key="7">
    <source>
        <dbReference type="ARBA" id="ARBA00022927"/>
    </source>
</evidence>
<dbReference type="InterPro" id="IPR039431">
    <property type="entry name" value="Vta1/CALS_N"/>
</dbReference>
<feature type="domain" description="Vta1/callose synthase N-terminal" evidence="10">
    <location>
        <begin position="12"/>
        <end position="179"/>
    </location>
</feature>
<comment type="subcellular location">
    <subcellularLocation>
        <location evidence="2">Cytoplasm</location>
    </subcellularLocation>
    <subcellularLocation>
        <location evidence="1">Endosome membrane</location>
        <topology evidence="1">Peripheral membrane protein</topology>
    </subcellularLocation>
</comment>
<evidence type="ECO:0000256" key="3">
    <source>
        <dbReference type="ARBA" id="ARBA00007895"/>
    </source>
</evidence>
<dbReference type="GO" id="GO:0032511">
    <property type="term" value="P:late endosome to vacuole transport via multivesicular body sorting pathway"/>
    <property type="evidence" value="ECO:0007669"/>
    <property type="project" value="InterPro"/>
</dbReference>
<evidence type="ECO:0000256" key="2">
    <source>
        <dbReference type="ARBA" id="ARBA00004496"/>
    </source>
</evidence>
<comment type="similarity">
    <text evidence="3">Belongs to the VTA1 family.</text>
</comment>
<keyword evidence="13" id="KW-1185">Reference proteome</keyword>
<dbReference type="OMA" id="AYWCEYH"/>
<dbReference type="GO" id="GO:0010008">
    <property type="term" value="C:endosome membrane"/>
    <property type="evidence" value="ECO:0007669"/>
    <property type="project" value="UniProtKB-SubCell"/>
</dbReference>
<evidence type="ECO:0000256" key="6">
    <source>
        <dbReference type="ARBA" id="ARBA00022753"/>
    </source>
</evidence>
<name>U4L9H1_PYROM</name>
<dbReference type="eggNOG" id="KOG0917">
    <property type="taxonomic scope" value="Eukaryota"/>
</dbReference>
<evidence type="ECO:0000256" key="1">
    <source>
        <dbReference type="ARBA" id="ARBA00004481"/>
    </source>
</evidence>
<dbReference type="Pfam" id="PF18097">
    <property type="entry name" value="Vta1_C"/>
    <property type="match status" value="2"/>
</dbReference>
<feature type="compositionally biased region" description="Pro residues" evidence="9">
    <location>
        <begin position="253"/>
        <end position="262"/>
    </location>
</feature>
<evidence type="ECO:0000256" key="8">
    <source>
        <dbReference type="ARBA" id="ARBA00023136"/>
    </source>
</evidence>
<gene>
    <name evidence="12" type="ORF">PCON_09809</name>
</gene>
<dbReference type="OrthoDB" id="391137at2759"/>
<feature type="domain" description="Vta1 C-terminal" evidence="11">
    <location>
        <begin position="417"/>
        <end position="452"/>
    </location>
</feature>
<protein>
    <submittedName>
        <fullName evidence="12">Similar to Vacuolar protein sorting-associated protein VTA1 homolog acc. no. Q9NP79</fullName>
    </submittedName>
</protein>
<evidence type="ECO:0000256" key="4">
    <source>
        <dbReference type="ARBA" id="ARBA00022448"/>
    </source>
</evidence>
<keyword evidence="4" id="KW-0813">Transport</keyword>
<keyword evidence="7" id="KW-0653">Protein transport</keyword>
<dbReference type="GO" id="GO:0015031">
    <property type="term" value="P:protein transport"/>
    <property type="evidence" value="ECO:0007669"/>
    <property type="project" value="UniProtKB-KW"/>
</dbReference>
<dbReference type="STRING" id="1076935.U4L9H1"/>